<evidence type="ECO:0000256" key="5">
    <source>
        <dbReference type="ARBA" id="ARBA00022840"/>
    </source>
</evidence>
<evidence type="ECO:0000259" key="7">
    <source>
        <dbReference type="PROSITE" id="PS51285"/>
    </source>
</evidence>
<feature type="compositionally biased region" description="Low complexity" evidence="6">
    <location>
        <begin position="155"/>
        <end position="177"/>
    </location>
</feature>
<evidence type="ECO:0000256" key="6">
    <source>
        <dbReference type="SAM" id="MobiDB-lite"/>
    </source>
</evidence>
<feature type="domain" description="AGC-kinase C-terminal" evidence="7">
    <location>
        <begin position="98"/>
        <end position="194"/>
    </location>
</feature>
<name>A0ABP0JTX0_9DINO</name>
<dbReference type="SUPFAM" id="SSF56112">
    <property type="entry name" value="Protein kinase-like (PK-like)"/>
    <property type="match status" value="1"/>
</dbReference>
<dbReference type="PANTHER" id="PTHR24353">
    <property type="entry name" value="CYCLIC NUCLEOTIDE-DEPENDENT PROTEIN KINASE"/>
    <property type="match status" value="1"/>
</dbReference>
<evidence type="ECO:0000256" key="1">
    <source>
        <dbReference type="ARBA" id="ARBA00022527"/>
    </source>
</evidence>
<dbReference type="InterPro" id="IPR000961">
    <property type="entry name" value="AGC-kinase_C"/>
</dbReference>
<keyword evidence="4" id="KW-0418">Kinase</keyword>
<dbReference type="Proteomes" id="UP001642464">
    <property type="component" value="Unassembled WGS sequence"/>
</dbReference>
<dbReference type="Gene3D" id="1.10.510.10">
    <property type="entry name" value="Transferase(Phosphotransferase) domain 1"/>
    <property type="match status" value="1"/>
</dbReference>
<evidence type="ECO:0000256" key="2">
    <source>
        <dbReference type="ARBA" id="ARBA00022679"/>
    </source>
</evidence>
<keyword evidence="5" id="KW-0067">ATP-binding</keyword>
<feature type="region of interest" description="Disordered" evidence="6">
    <location>
        <begin position="152"/>
        <end position="179"/>
    </location>
</feature>
<evidence type="ECO:0000313" key="9">
    <source>
        <dbReference type="Proteomes" id="UP001642464"/>
    </source>
</evidence>
<organism evidence="8 9">
    <name type="scientific">Durusdinium trenchii</name>
    <dbReference type="NCBI Taxonomy" id="1381693"/>
    <lineage>
        <taxon>Eukaryota</taxon>
        <taxon>Sar</taxon>
        <taxon>Alveolata</taxon>
        <taxon>Dinophyceae</taxon>
        <taxon>Suessiales</taxon>
        <taxon>Symbiodiniaceae</taxon>
        <taxon>Durusdinium</taxon>
    </lineage>
</organism>
<comment type="caution">
    <text evidence="8">The sequence shown here is derived from an EMBL/GenBank/DDBJ whole genome shotgun (WGS) entry which is preliminary data.</text>
</comment>
<evidence type="ECO:0000256" key="3">
    <source>
        <dbReference type="ARBA" id="ARBA00022741"/>
    </source>
</evidence>
<evidence type="ECO:0000256" key="4">
    <source>
        <dbReference type="ARBA" id="ARBA00022777"/>
    </source>
</evidence>
<dbReference type="InterPro" id="IPR011009">
    <property type="entry name" value="Kinase-like_dom_sf"/>
</dbReference>
<keyword evidence="9" id="KW-1185">Reference proteome</keyword>
<dbReference type="EMBL" id="CAXAMM010008580">
    <property type="protein sequence ID" value="CAK9017837.1"/>
    <property type="molecule type" value="Genomic_DNA"/>
</dbReference>
<keyword evidence="3" id="KW-0547">Nucleotide-binding</keyword>
<dbReference type="PROSITE" id="PS51285">
    <property type="entry name" value="AGC_KINASE_CTER"/>
    <property type="match status" value="1"/>
</dbReference>
<proteinExistence type="predicted"/>
<reference evidence="8 9" key="1">
    <citation type="submission" date="2024-02" db="EMBL/GenBank/DDBJ databases">
        <authorList>
            <person name="Chen Y."/>
            <person name="Shah S."/>
            <person name="Dougan E. K."/>
            <person name="Thang M."/>
            <person name="Chan C."/>
        </authorList>
    </citation>
    <scope>NUCLEOTIDE SEQUENCE [LARGE SCALE GENOMIC DNA]</scope>
</reference>
<evidence type="ECO:0000313" key="8">
    <source>
        <dbReference type="EMBL" id="CAK9017837.1"/>
    </source>
</evidence>
<keyword evidence="1" id="KW-0723">Serine/threonine-protein kinase</keyword>
<gene>
    <name evidence="8" type="ORF">SCF082_LOCUS13827</name>
</gene>
<protein>
    <recommendedName>
        <fullName evidence="7">AGC-kinase C-terminal domain-containing protein</fullName>
    </recommendedName>
</protein>
<accession>A0ABP0JTX0</accession>
<keyword evidence="2" id="KW-0808">Transferase</keyword>
<sequence>MIEDHQRIWCCFMIWTPPRRRSSILPTSCSERNERCRRQLIQEHLARLRRCLSKIQFPAVFTSEAEEVVRSLCRKKPEDRIVMQRGGLSNLSELPFFADLDWEEVANHKFPAPFQPEGADYTKIGNRQLSSSFEIEWEELVPWLFDAEEERPRPSYRSSGSRSLADLPTAAAAATGASEKWKGEQFDDFGLAGM</sequence>